<evidence type="ECO:0000256" key="1">
    <source>
        <dbReference type="SAM" id="MobiDB-lite"/>
    </source>
</evidence>
<accession>A0A0L0UZV2</accession>
<reference evidence="4" key="1">
    <citation type="submission" date="2014-03" db="EMBL/GenBank/DDBJ databases">
        <title>The Genome Sequence of Puccinia striiformis f. sp. tritici PST-78.</title>
        <authorList>
            <consortium name="The Broad Institute Genome Sequencing Platform"/>
            <person name="Cuomo C."/>
            <person name="Hulbert S."/>
            <person name="Chen X."/>
            <person name="Walker B."/>
            <person name="Young S.K."/>
            <person name="Zeng Q."/>
            <person name="Gargeya S."/>
            <person name="Fitzgerald M."/>
            <person name="Haas B."/>
            <person name="Abouelleil A."/>
            <person name="Alvarado L."/>
            <person name="Arachchi H.M."/>
            <person name="Berlin A.M."/>
            <person name="Chapman S.B."/>
            <person name="Goldberg J."/>
            <person name="Griggs A."/>
            <person name="Gujja S."/>
            <person name="Hansen M."/>
            <person name="Howarth C."/>
            <person name="Imamovic A."/>
            <person name="Larimer J."/>
            <person name="McCowan C."/>
            <person name="Montmayeur A."/>
            <person name="Murphy C."/>
            <person name="Neiman D."/>
            <person name="Pearson M."/>
            <person name="Priest M."/>
            <person name="Roberts A."/>
            <person name="Saif S."/>
            <person name="Shea T."/>
            <person name="Sisk P."/>
            <person name="Sykes S."/>
            <person name="Wortman J."/>
            <person name="Nusbaum C."/>
            <person name="Birren B."/>
        </authorList>
    </citation>
    <scope>NUCLEOTIDE SEQUENCE [LARGE SCALE GENOMIC DNA]</scope>
    <source>
        <strain evidence="4">race PST-78</strain>
    </source>
</reference>
<name>A0A0L0UZV2_9BASI</name>
<organism evidence="3 4">
    <name type="scientific">Puccinia striiformis f. sp. tritici PST-78</name>
    <dbReference type="NCBI Taxonomy" id="1165861"/>
    <lineage>
        <taxon>Eukaryota</taxon>
        <taxon>Fungi</taxon>
        <taxon>Dikarya</taxon>
        <taxon>Basidiomycota</taxon>
        <taxon>Pucciniomycotina</taxon>
        <taxon>Pucciniomycetes</taxon>
        <taxon>Pucciniales</taxon>
        <taxon>Pucciniaceae</taxon>
        <taxon>Puccinia</taxon>
    </lineage>
</organism>
<protein>
    <recommendedName>
        <fullName evidence="2">DUF6589 domain-containing protein</fullName>
    </recommendedName>
</protein>
<evidence type="ECO:0000259" key="2">
    <source>
        <dbReference type="Pfam" id="PF20231"/>
    </source>
</evidence>
<dbReference type="OrthoDB" id="2505744at2759"/>
<feature type="domain" description="DUF6589" evidence="2">
    <location>
        <begin position="43"/>
        <end position="441"/>
    </location>
</feature>
<dbReference type="STRING" id="1165861.A0A0L0UZV2"/>
<proteinExistence type="predicted"/>
<feature type="compositionally biased region" description="Basic and acidic residues" evidence="1">
    <location>
        <begin position="528"/>
        <end position="540"/>
    </location>
</feature>
<sequence length="548" mass="61656">MFHGTWGYIHSPSVSLLRQLHPAQLTVEALNDALYLGSKLTIRPEMFTPTAESTEHWANTLKSQITRVILRYLAQPVDNRVKLQKTPPAVHPITPEDPQISMLKLMIASDNSAQGVADVFTGIIQQSGLTAEEFHSRLHIIEGDLGSCNLLDTLKKQRVPAVGNHNSLDNVLPIPGAAHTLWNISQAIFLAHWGNEKLACDTGAWRTLHSLGVKTKKPITKKDYILMLCHMEKVHEASLLYCVLLVANRAHAPLSAELLDLSTETTSQWVDLTYDRFCSRHAFQTDLAKSSPAHMNFLLRIRNFATVLEAQRAMKDGDYGRLMYMWERWAVMMQGLGKMPHYSKHLPKLIVQLKYVLPDAIAQVVMNTLLMSPTGKAGHFMATDQCLEVLNYWLKYFFNHSGIGTDIHRLKDVFSSNITILQYLLQLLKLESGAKVVHQSHQNKLTLDSINNFCRMAQSEQLGQSPPDGPVPQATVDCYLTGIMKLQHEFTQSGLERFRPYCPGIKTLSEDNNVLQESQTGPNETSDLEPHDLSEHSSHEDDQEEVAE</sequence>
<dbReference type="InterPro" id="IPR046496">
    <property type="entry name" value="DUF6589"/>
</dbReference>
<gene>
    <name evidence="3" type="ORF">PSTG_14072</name>
</gene>
<keyword evidence="4" id="KW-1185">Reference proteome</keyword>
<dbReference type="Pfam" id="PF20231">
    <property type="entry name" value="DUF6589"/>
    <property type="match status" value="1"/>
</dbReference>
<evidence type="ECO:0000313" key="3">
    <source>
        <dbReference type="EMBL" id="KNE92562.1"/>
    </source>
</evidence>
<dbReference type="EMBL" id="AJIL01000161">
    <property type="protein sequence ID" value="KNE92562.1"/>
    <property type="molecule type" value="Genomic_DNA"/>
</dbReference>
<feature type="region of interest" description="Disordered" evidence="1">
    <location>
        <begin position="512"/>
        <end position="548"/>
    </location>
</feature>
<evidence type="ECO:0000313" key="4">
    <source>
        <dbReference type="Proteomes" id="UP000054564"/>
    </source>
</evidence>
<dbReference type="Proteomes" id="UP000054564">
    <property type="component" value="Unassembled WGS sequence"/>
</dbReference>
<dbReference type="AlphaFoldDB" id="A0A0L0UZV2"/>
<comment type="caution">
    <text evidence="3">The sequence shown here is derived from an EMBL/GenBank/DDBJ whole genome shotgun (WGS) entry which is preliminary data.</text>
</comment>
<feature type="compositionally biased region" description="Polar residues" evidence="1">
    <location>
        <begin position="512"/>
        <end position="525"/>
    </location>
</feature>